<dbReference type="AlphaFoldDB" id="A0A067G110"/>
<dbReference type="eggNOG" id="ENOG502S1VQ">
    <property type="taxonomic scope" value="Eukaryota"/>
</dbReference>
<organism evidence="3 4">
    <name type="scientific">Citrus sinensis</name>
    <name type="common">Sweet orange</name>
    <name type="synonym">Citrus aurantium var. sinensis</name>
    <dbReference type="NCBI Taxonomy" id="2711"/>
    <lineage>
        <taxon>Eukaryota</taxon>
        <taxon>Viridiplantae</taxon>
        <taxon>Streptophyta</taxon>
        <taxon>Embryophyta</taxon>
        <taxon>Tracheophyta</taxon>
        <taxon>Spermatophyta</taxon>
        <taxon>Magnoliopsida</taxon>
        <taxon>eudicotyledons</taxon>
        <taxon>Gunneridae</taxon>
        <taxon>Pentapetalae</taxon>
        <taxon>rosids</taxon>
        <taxon>malvids</taxon>
        <taxon>Sapindales</taxon>
        <taxon>Rutaceae</taxon>
        <taxon>Aurantioideae</taxon>
        <taxon>Citrus</taxon>
    </lineage>
</organism>
<reference evidence="3 4" key="1">
    <citation type="submission" date="2014-04" db="EMBL/GenBank/DDBJ databases">
        <authorList>
            <consortium name="International Citrus Genome Consortium"/>
            <person name="Gmitter F."/>
            <person name="Chen C."/>
            <person name="Farmerie W."/>
            <person name="Harkins T."/>
            <person name="Desany B."/>
            <person name="Mohiuddin M."/>
            <person name="Kodira C."/>
            <person name="Borodovsky M."/>
            <person name="Lomsadze A."/>
            <person name="Burns P."/>
            <person name="Jenkins J."/>
            <person name="Prochnik S."/>
            <person name="Shu S."/>
            <person name="Chapman J."/>
            <person name="Pitluck S."/>
            <person name="Schmutz J."/>
            <person name="Rokhsar D."/>
        </authorList>
    </citation>
    <scope>NUCLEOTIDE SEQUENCE</scope>
</reference>
<proteinExistence type="predicted"/>
<protein>
    <recommendedName>
        <fullName evidence="5">Transmembrane protein</fullName>
    </recommendedName>
</protein>
<keyword evidence="4" id="KW-1185">Reference proteome</keyword>
<dbReference type="OrthoDB" id="1929763at2759"/>
<evidence type="ECO:0008006" key="5">
    <source>
        <dbReference type="Google" id="ProtNLM"/>
    </source>
</evidence>
<evidence type="ECO:0000313" key="3">
    <source>
        <dbReference type="EMBL" id="KDO73273.1"/>
    </source>
</evidence>
<dbReference type="EMBL" id="KK784886">
    <property type="protein sequence ID" value="KDO73273.1"/>
    <property type="molecule type" value="Genomic_DNA"/>
</dbReference>
<sequence length="137" mass="14269">MSQIASPLLILFSALAIFSIGRAQERAPHGLAYESPVAFAPSAVDFFHPKSREPETKDHCSSSKCSPLPLAAQVEATEAYESKVSTSQKSGSGLTAGGIAGIVVASTFVVLVAMGAYYVAVTRRANVNRANSAQPNA</sequence>
<name>A0A067G110_CITSI</name>
<gene>
    <name evidence="3" type="ORF">CISIN_1g039960mg</name>
</gene>
<feature type="transmembrane region" description="Helical" evidence="1">
    <location>
        <begin position="99"/>
        <end position="120"/>
    </location>
</feature>
<keyword evidence="2" id="KW-0732">Signal</keyword>
<dbReference type="PaxDb" id="2711-XP_006488096.1"/>
<keyword evidence="1" id="KW-0472">Membrane</keyword>
<feature type="signal peptide" evidence="2">
    <location>
        <begin position="1"/>
        <end position="23"/>
    </location>
</feature>
<dbReference type="PANTHER" id="PTHR35718">
    <property type="entry name" value="EXPRESSED PROTEIN"/>
    <property type="match status" value="1"/>
</dbReference>
<accession>A0A067G110</accession>
<feature type="chain" id="PRO_5001641550" description="Transmembrane protein" evidence="2">
    <location>
        <begin position="24"/>
        <end position="137"/>
    </location>
</feature>
<dbReference type="KEGG" id="cit:102627984"/>
<dbReference type="PANTHER" id="PTHR35718:SF1">
    <property type="entry name" value="EXPRESSED PROTEIN"/>
    <property type="match status" value="1"/>
</dbReference>
<keyword evidence="1" id="KW-1133">Transmembrane helix</keyword>
<dbReference type="STRING" id="2711.A0A067G110"/>
<dbReference type="Proteomes" id="UP000027120">
    <property type="component" value="Unassembled WGS sequence"/>
</dbReference>
<evidence type="ECO:0000256" key="2">
    <source>
        <dbReference type="SAM" id="SignalP"/>
    </source>
</evidence>
<keyword evidence="1" id="KW-0812">Transmembrane</keyword>
<evidence type="ECO:0000256" key="1">
    <source>
        <dbReference type="SAM" id="Phobius"/>
    </source>
</evidence>
<evidence type="ECO:0000313" key="4">
    <source>
        <dbReference type="Proteomes" id="UP000027120"/>
    </source>
</evidence>